<keyword evidence="1 2" id="KW-0732">Signal</keyword>
<feature type="domain" description="Glycosyl hydrolase-like 10" evidence="3">
    <location>
        <begin position="58"/>
        <end position="323"/>
    </location>
</feature>
<protein>
    <submittedName>
        <fullName evidence="4">Uncharacterized protein conserved in bacteria</fullName>
    </submittedName>
</protein>
<feature type="chain" id="PRO_5015922211" evidence="2">
    <location>
        <begin position="22"/>
        <end position="418"/>
    </location>
</feature>
<dbReference type="SUPFAM" id="SSF51445">
    <property type="entry name" value="(Trans)glycosidases"/>
    <property type="match status" value="1"/>
</dbReference>
<dbReference type="KEGG" id="pcre:NCTC12858_00097"/>
<dbReference type="Gene3D" id="3.20.20.80">
    <property type="entry name" value="Glycosidases"/>
    <property type="match status" value="1"/>
</dbReference>
<reference evidence="4 5" key="1">
    <citation type="submission" date="2018-06" db="EMBL/GenBank/DDBJ databases">
        <authorList>
            <consortium name="Pathogen Informatics"/>
            <person name="Doyle S."/>
        </authorList>
    </citation>
    <scope>NUCLEOTIDE SEQUENCE [LARGE SCALE GENOMIC DNA]</scope>
    <source>
        <strain evidence="4 5">NCTC12858</strain>
    </source>
</reference>
<feature type="signal peptide" evidence="2">
    <location>
        <begin position="1"/>
        <end position="21"/>
    </location>
</feature>
<gene>
    <name evidence="4" type="ORF">NCTC12858_00097</name>
</gene>
<dbReference type="Pfam" id="PF02638">
    <property type="entry name" value="GHL10"/>
    <property type="match status" value="1"/>
</dbReference>
<evidence type="ECO:0000259" key="3">
    <source>
        <dbReference type="Pfam" id="PF02638"/>
    </source>
</evidence>
<dbReference type="InterPro" id="IPR003790">
    <property type="entry name" value="GHL10"/>
</dbReference>
<organism evidence="4 5">
    <name type="scientific">Porphyromonas crevioricanis</name>
    <dbReference type="NCBI Taxonomy" id="393921"/>
    <lineage>
        <taxon>Bacteria</taxon>
        <taxon>Pseudomonadati</taxon>
        <taxon>Bacteroidota</taxon>
        <taxon>Bacteroidia</taxon>
        <taxon>Bacteroidales</taxon>
        <taxon>Porphyromonadaceae</taxon>
        <taxon>Porphyromonas</taxon>
    </lineage>
</organism>
<evidence type="ECO:0000256" key="2">
    <source>
        <dbReference type="SAM" id="SignalP"/>
    </source>
</evidence>
<dbReference type="PROSITE" id="PS51257">
    <property type="entry name" value="PROKAR_LIPOPROTEIN"/>
    <property type="match status" value="1"/>
</dbReference>
<accession>A0A2X4SQX7</accession>
<dbReference type="PANTHER" id="PTHR43405:SF1">
    <property type="entry name" value="GLYCOSYL HYDROLASE DIGH"/>
    <property type="match status" value="1"/>
</dbReference>
<dbReference type="InterPro" id="IPR017853">
    <property type="entry name" value="GH"/>
</dbReference>
<sequence length="418" mass="48514">MRARFRLGLCFALLILAGCRARIPKENQTTDSVEIVSVNPIPKLEPHLPIEPLIQQRQMRAVWIATIYGLDWPKQVARNAKEEEQQRQEFCEKLDRLSKQGFNTVFLQVRHRGDVIYPSQYEPFATAFSGKRKAMGYDPLSFAIEECHRRGLQIHAWMTTFPLGKGRLSQYPPRSIHPDWCIKHRGEWQLDPGKPEVRNYIADLVSELVRLYPGLDGVHLDYVRYPDFADSFADGASYKRYGQGKNKAEWRRENISLLLELVYRAAQADTGPRLLSCATLGRLRRLPQYPTIGWTAYEDVYQDPVDWAKRGVVDFIVPMMYYKGNYFDPFLIDWKKQIPNLTIIPGLGLYRLAEPKSTWTAQEIDWQMELAKSLNLPGICFYREQQLTLNKEIEEVILKHFSEPGMPLLFPHKAQKPS</sequence>
<dbReference type="EMBL" id="LS483447">
    <property type="protein sequence ID" value="SQH72291.1"/>
    <property type="molecule type" value="Genomic_DNA"/>
</dbReference>
<dbReference type="AlphaFoldDB" id="A0A2X4SQX7"/>
<name>A0A2X4SQX7_9PORP</name>
<evidence type="ECO:0000313" key="4">
    <source>
        <dbReference type="EMBL" id="SQH72291.1"/>
    </source>
</evidence>
<keyword evidence="5" id="KW-1185">Reference proteome</keyword>
<proteinExistence type="predicted"/>
<dbReference type="PANTHER" id="PTHR43405">
    <property type="entry name" value="GLYCOSYL HYDROLASE DIGH"/>
    <property type="match status" value="1"/>
</dbReference>
<evidence type="ECO:0000256" key="1">
    <source>
        <dbReference type="ARBA" id="ARBA00022729"/>
    </source>
</evidence>
<dbReference type="InterPro" id="IPR052177">
    <property type="entry name" value="Divisome_Glycosyl_Hydrolase"/>
</dbReference>
<evidence type="ECO:0000313" key="5">
    <source>
        <dbReference type="Proteomes" id="UP000249300"/>
    </source>
</evidence>
<dbReference type="Proteomes" id="UP000249300">
    <property type="component" value="Chromosome 1"/>
</dbReference>